<keyword evidence="3 7" id="KW-0328">Glycosyltransferase</keyword>
<evidence type="ECO:0000259" key="6">
    <source>
        <dbReference type="Pfam" id="PF06925"/>
    </source>
</evidence>
<dbReference type="GO" id="GO:0016020">
    <property type="term" value="C:membrane"/>
    <property type="evidence" value="ECO:0007669"/>
    <property type="project" value="UniProtKB-SubCell"/>
</dbReference>
<feature type="domain" description="Diacylglycerol glucosyltransferase N-terminal" evidence="6">
    <location>
        <begin position="14"/>
        <end position="179"/>
    </location>
</feature>
<organism evidence="7 8">
    <name type="scientific">Ruminiclostridium hungatei</name>
    <name type="common">Clostridium hungatei</name>
    <dbReference type="NCBI Taxonomy" id="48256"/>
    <lineage>
        <taxon>Bacteria</taxon>
        <taxon>Bacillati</taxon>
        <taxon>Bacillota</taxon>
        <taxon>Clostridia</taxon>
        <taxon>Eubacteriales</taxon>
        <taxon>Oscillospiraceae</taxon>
        <taxon>Ruminiclostridium</taxon>
    </lineage>
</organism>
<dbReference type="STRING" id="48256.CLHUN_07170"/>
<evidence type="ECO:0000256" key="4">
    <source>
        <dbReference type="ARBA" id="ARBA00022679"/>
    </source>
</evidence>
<comment type="subcellular location">
    <subcellularLocation>
        <location evidence="1">Membrane</location>
    </subcellularLocation>
</comment>
<dbReference type="PANTHER" id="PTHR43025:SF3">
    <property type="entry name" value="MONOGALACTOSYLDIACYLGLYCEROL SYNTHASE 1, CHLOROPLASTIC"/>
    <property type="match status" value="1"/>
</dbReference>
<dbReference type="RefSeq" id="WP_080063173.1">
    <property type="nucleotide sequence ID" value="NZ_MZGX01000003.1"/>
</dbReference>
<dbReference type="EC" id="2.4.1.-" evidence="7"/>
<dbReference type="InterPro" id="IPR009695">
    <property type="entry name" value="Diacylglyc_glucosyltr_N"/>
</dbReference>
<dbReference type="GO" id="GO:0016758">
    <property type="term" value="F:hexosyltransferase activity"/>
    <property type="evidence" value="ECO:0007669"/>
    <property type="project" value="InterPro"/>
</dbReference>
<dbReference type="AlphaFoldDB" id="A0A1V4SPH2"/>
<dbReference type="InterPro" id="IPR007235">
    <property type="entry name" value="Glyco_trans_28_C"/>
</dbReference>
<dbReference type="Proteomes" id="UP000191554">
    <property type="component" value="Unassembled WGS sequence"/>
</dbReference>
<comment type="similarity">
    <text evidence="2">Belongs to the glycosyltransferase 28 family.</text>
</comment>
<sequence length="370" mass="40370">MRVLILYVSVGTGHMKAAEALKESIEKQFPGWSVDVFDTLKYINPVIDKIVVGSYLGALKRSPGLYSRLYTASGSGTGIYDVSKAINKVLAFKLNSLINEYKPSAIVCTHPFPMQMLSTLKERKKLSVPAVAVLTDYVVHSLWLDNGMDAFIVANDLMKTEMMERGIPGNIIFPYGIPVSPKFLTGSDKNKLKLELGLDNKFTVLVMGGGMGFGNIENAMASLLDCDIDIQIIAVTGTNQKLKNQLEQSAVKSKKKVIVLSYTDKINELMDISDLLITKPGGMTISEALVKGLPIFIISPIPGQEEGNANFLLRSGVANKIEDSSQLINVLSKVANDPVTLNTMRENSRFWSKPHSATDIARLLGKLVSG</sequence>
<reference evidence="7 8" key="1">
    <citation type="submission" date="2017-03" db="EMBL/GenBank/DDBJ databases">
        <title>Genome sequence of Clostridium hungatei DSM 14427.</title>
        <authorList>
            <person name="Poehlein A."/>
            <person name="Daniel R."/>
        </authorList>
    </citation>
    <scope>NUCLEOTIDE SEQUENCE [LARGE SCALE GENOMIC DNA]</scope>
    <source>
        <strain evidence="7 8">DSM 14427</strain>
    </source>
</reference>
<protein>
    <submittedName>
        <fullName evidence="7">Processive diacylglycerol beta-glucosyltransferase</fullName>
        <ecNumber evidence="7">2.4.1.-</ecNumber>
    </submittedName>
</protein>
<dbReference type="PANTHER" id="PTHR43025">
    <property type="entry name" value="MONOGALACTOSYLDIACYLGLYCEROL SYNTHASE"/>
    <property type="match status" value="1"/>
</dbReference>
<evidence type="ECO:0000313" key="8">
    <source>
        <dbReference type="Proteomes" id="UP000191554"/>
    </source>
</evidence>
<dbReference type="Gene3D" id="3.40.50.2000">
    <property type="entry name" value="Glycogen Phosphorylase B"/>
    <property type="match status" value="1"/>
</dbReference>
<dbReference type="SUPFAM" id="SSF53756">
    <property type="entry name" value="UDP-Glycosyltransferase/glycogen phosphorylase"/>
    <property type="match status" value="1"/>
</dbReference>
<gene>
    <name evidence="7" type="primary">ugtP_2</name>
    <name evidence="7" type="ORF">CLHUN_07170</name>
</gene>
<feature type="domain" description="Glycosyl transferase family 28 C-terminal" evidence="5">
    <location>
        <begin position="203"/>
        <end position="357"/>
    </location>
</feature>
<proteinExistence type="inferred from homology"/>
<dbReference type="Pfam" id="PF06925">
    <property type="entry name" value="MGDG_synth"/>
    <property type="match status" value="1"/>
</dbReference>
<name>A0A1V4SPH2_RUMHU</name>
<comment type="caution">
    <text evidence="7">The sequence shown here is derived from an EMBL/GenBank/DDBJ whole genome shotgun (WGS) entry which is preliminary data.</text>
</comment>
<dbReference type="Pfam" id="PF04101">
    <property type="entry name" value="Glyco_tran_28_C"/>
    <property type="match status" value="1"/>
</dbReference>
<evidence type="ECO:0000256" key="1">
    <source>
        <dbReference type="ARBA" id="ARBA00004370"/>
    </source>
</evidence>
<dbReference type="EMBL" id="MZGX01000003">
    <property type="protein sequence ID" value="OPX45779.1"/>
    <property type="molecule type" value="Genomic_DNA"/>
</dbReference>
<dbReference type="InterPro" id="IPR050519">
    <property type="entry name" value="Glycosyltransf_28_UgtP"/>
</dbReference>
<keyword evidence="8" id="KW-1185">Reference proteome</keyword>
<dbReference type="GO" id="GO:0009247">
    <property type="term" value="P:glycolipid biosynthetic process"/>
    <property type="evidence" value="ECO:0007669"/>
    <property type="project" value="InterPro"/>
</dbReference>
<evidence type="ECO:0000256" key="2">
    <source>
        <dbReference type="ARBA" id="ARBA00006962"/>
    </source>
</evidence>
<dbReference type="OrthoDB" id="9815663at2"/>
<accession>A0A1V4SPH2</accession>
<evidence type="ECO:0000259" key="5">
    <source>
        <dbReference type="Pfam" id="PF04101"/>
    </source>
</evidence>
<evidence type="ECO:0000313" key="7">
    <source>
        <dbReference type="EMBL" id="OPX45779.1"/>
    </source>
</evidence>
<evidence type="ECO:0000256" key="3">
    <source>
        <dbReference type="ARBA" id="ARBA00022676"/>
    </source>
</evidence>
<keyword evidence="4 7" id="KW-0808">Transferase</keyword>